<comment type="caution">
    <text evidence="18">The sequence shown here is derived from an EMBL/GenBank/DDBJ whole genome shotgun (WGS) entry which is preliminary data.</text>
</comment>
<dbReference type="OrthoDB" id="26539at2759"/>
<dbReference type="InterPro" id="IPR007131">
    <property type="entry name" value="SHD1"/>
</dbReference>
<accession>A0A642UNK4</accession>
<keyword evidence="9" id="KW-0254">Endocytosis</keyword>
<dbReference type="Pfam" id="PF24081">
    <property type="entry name" value="PH_SLA1"/>
    <property type="match status" value="1"/>
</dbReference>
<gene>
    <name evidence="18" type="ORF">DIURU_002896</name>
</gene>
<dbReference type="GO" id="GO:0003779">
    <property type="term" value="F:actin binding"/>
    <property type="evidence" value="ECO:0007669"/>
    <property type="project" value="UniProtKB-KW"/>
</dbReference>
<keyword evidence="7" id="KW-1003">Cell membrane</keyword>
<dbReference type="PANTHER" id="PTHR15735:SF19">
    <property type="entry name" value="ACTIN CYTOSKELETON-REGULATORY COMPLEX PROTEIN SLA1"/>
    <property type="match status" value="1"/>
</dbReference>
<evidence type="ECO:0000256" key="1">
    <source>
        <dbReference type="ARBA" id="ARBA00004125"/>
    </source>
</evidence>
<feature type="compositionally biased region" description="Polar residues" evidence="16">
    <location>
        <begin position="229"/>
        <end position="246"/>
    </location>
</feature>
<dbReference type="Pfam" id="PF03983">
    <property type="entry name" value="SHD1"/>
    <property type="match status" value="1"/>
</dbReference>
<evidence type="ECO:0000256" key="9">
    <source>
        <dbReference type="ARBA" id="ARBA00022583"/>
    </source>
</evidence>
<feature type="domain" description="SH3" evidence="17">
    <location>
        <begin position="75"/>
        <end position="134"/>
    </location>
</feature>
<evidence type="ECO:0000256" key="10">
    <source>
        <dbReference type="ARBA" id="ARBA00022737"/>
    </source>
</evidence>
<dbReference type="PANTHER" id="PTHR15735">
    <property type="entry name" value="FCH AND DOUBLE SH3 DOMAINS PROTEIN"/>
    <property type="match status" value="1"/>
</dbReference>
<dbReference type="CDD" id="cd11773">
    <property type="entry name" value="SH3_Sla1p_1"/>
    <property type="match status" value="1"/>
</dbReference>
<dbReference type="CDD" id="cd11775">
    <property type="entry name" value="SH3_Sla1p_3"/>
    <property type="match status" value="1"/>
</dbReference>
<keyword evidence="12" id="KW-0472">Membrane</keyword>
<evidence type="ECO:0000256" key="11">
    <source>
        <dbReference type="ARBA" id="ARBA00022753"/>
    </source>
</evidence>
<dbReference type="OMA" id="FMAQGED"/>
<evidence type="ECO:0000259" key="17">
    <source>
        <dbReference type="PROSITE" id="PS50002"/>
    </source>
</evidence>
<reference evidence="18 19" key="1">
    <citation type="submission" date="2019-07" db="EMBL/GenBank/DDBJ databases">
        <title>Genome assembly of two rare yeast pathogens: Diutina rugosa and Trichomonascus ciferrii.</title>
        <authorList>
            <person name="Mixao V."/>
            <person name="Saus E."/>
            <person name="Hansen A."/>
            <person name="Lass-Flor C."/>
            <person name="Gabaldon T."/>
        </authorList>
    </citation>
    <scope>NUCLEOTIDE SEQUENCE [LARGE SCALE GENOMIC DNA]</scope>
    <source>
        <strain evidence="18 19">CBS 613</strain>
    </source>
</reference>
<feature type="domain" description="SH3" evidence="17">
    <location>
        <begin position="375"/>
        <end position="437"/>
    </location>
</feature>
<dbReference type="InterPro" id="IPR001452">
    <property type="entry name" value="SH3_domain"/>
</dbReference>
<dbReference type="CDD" id="cd11774">
    <property type="entry name" value="SH3_Sla1p_2"/>
    <property type="match status" value="1"/>
</dbReference>
<dbReference type="CDD" id="cd09532">
    <property type="entry name" value="SAM_SLA1_fungal"/>
    <property type="match status" value="1"/>
</dbReference>
<dbReference type="Gene3D" id="1.10.150.50">
    <property type="entry name" value="Transcription Factor, Ets-1"/>
    <property type="match status" value="1"/>
</dbReference>
<evidence type="ECO:0000256" key="7">
    <source>
        <dbReference type="ARBA" id="ARBA00022475"/>
    </source>
</evidence>
<evidence type="ECO:0000313" key="19">
    <source>
        <dbReference type="Proteomes" id="UP000449547"/>
    </source>
</evidence>
<keyword evidence="8" id="KW-0963">Cytoplasm</keyword>
<feature type="compositionally biased region" description="Low complexity" evidence="16">
    <location>
        <begin position="193"/>
        <end position="215"/>
    </location>
</feature>
<feature type="compositionally biased region" description="Polar residues" evidence="16">
    <location>
        <begin position="922"/>
        <end position="946"/>
    </location>
</feature>
<evidence type="ECO:0000256" key="16">
    <source>
        <dbReference type="SAM" id="MobiDB-lite"/>
    </source>
</evidence>
<evidence type="ECO:0000313" key="18">
    <source>
        <dbReference type="EMBL" id="KAA8902442.1"/>
    </source>
</evidence>
<dbReference type="SMART" id="SM00326">
    <property type="entry name" value="SH3"/>
    <property type="match status" value="3"/>
</dbReference>
<feature type="compositionally biased region" description="Polar residues" evidence="16">
    <location>
        <begin position="576"/>
        <end position="588"/>
    </location>
</feature>
<protein>
    <recommendedName>
        <fullName evidence="5">Actin cytoskeleton-regulatory complex protein SLA1</fullName>
    </recommendedName>
</protein>
<dbReference type="InterPro" id="IPR036028">
    <property type="entry name" value="SH3-like_dom_sf"/>
</dbReference>
<feature type="region of interest" description="Disordered" evidence="16">
    <location>
        <begin position="1097"/>
        <end position="1193"/>
    </location>
</feature>
<dbReference type="Proteomes" id="UP000449547">
    <property type="component" value="Unassembled WGS sequence"/>
</dbReference>
<dbReference type="AlphaFoldDB" id="A0A642UNK4"/>
<dbReference type="FunFam" id="2.30.30.700:FF:000001">
    <property type="entry name" value="Actin cytoskeleton-regulatory complex protein SLA1"/>
    <property type="match status" value="1"/>
</dbReference>
<keyword evidence="13" id="KW-0009">Actin-binding</keyword>
<dbReference type="FunFam" id="1.10.150.50:FF:000094">
    <property type="entry name" value="Actin cytoskeleton-regulatory complex protein SLA1"/>
    <property type="match status" value="1"/>
</dbReference>
<feature type="compositionally biased region" description="Polar residues" evidence="16">
    <location>
        <begin position="1166"/>
        <end position="1179"/>
    </location>
</feature>
<dbReference type="PRINTS" id="PR00452">
    <property type="entry name" value="SH3DOMAIN"/>
</dbReference>
<keyword evidence="11" id="KW-0967">Endosome</keyword>
<dbReference type="InterPro" id="IPR035821">
    <property type="entry name" value="Sla1_SH3_3"/>
</dbReference>
<dbReference type="EMBL" id="SWFT01000090">
    <property type="protein sequence ID" value="KAA8902442.1"/>
    <property type="molecule type" value="Genomic_DNA"/>
</dbReference>
<feature type="compositionally biased region" description="Low complexity" evidence="16">
    <location>
        <begin position="766"/>
        <end position="778"/>
    </location>
</feature>
<feature type="region of interest" description="Disordered" evidence="16">
    <location>
        <begin position="918"/>
        <end position="946"/>
    </location>
</feature>
<keyword evidence="19" id="KW-1185">Reference proteome</keyword>
<dbReference type="PROSITE" id="PS50002">
    <property type="entry name" value="SH3"/>
    <property type="match status" value="3"/>
</dbReference>
<evidence type="ECO:0000256" key="15">
    <source>
        <dbReference type="PROSITE-ProRule" id="PRU00192"/>
    </source>
</evidence>
<feature type="region of interest" description="Disordered" evidence="16">
    <location>
        <begin position="564"/>
        <end position="611"/>
    </location>
</feature>
<dbReference type="InterPro" id="IPR035800">
    <property type="entry name" value="Sla1_SH3_1"/>
</dbReference>
<dbReference type="GO" id="GO:0030479">
    <property type="term" value="C:actin cortical patch"/>
    <property type="evidence" value="ECO:0007669"/>
    <property type="project" value="UniProtKB-SubCell"/>
</dbReference>
<feature type="region of interest" description="Disordered" evidence="16">
    <location>
        <begin position="701"/>
        <end position="816"/>
    </location>
</feature>
<dbReference type="SUPFAM" id="SSF50044">
    <property type="entry name" value="SH3-domain"/>
    <property type="match status" value="3"/>
</dbReference>
<dbReference type="RefSeq" id="XP_034012427.1">
    <property type="nucleotide sequence ID" value="XM_034155597.1"/>
</dbReference>
<organism evidence="18 19">
    <name type="scientific">Diutina rugosa</name>
    <name type="common">Yeast</name>
    <name type="synonym">Candida rugosa</name>
    <dbReference type="NCBI Taxonomy" id="5481"/>
    <lineage>
        <taxon>Eukaryota</taxon>
        <taxon>Fungi</taxon>
        <taxon>Dikarya</taxon>
        <taxon>Ascomycota</taxon>
        <taxon>Saccharomycotina</taxon>
        <taxon>Pichiomycetes</taxon>
        <taxon>Debaryomycetaceae</taxon>
        <taxon>Diutina</taxon>
    </lineage>
</organism>
<evidence type="ECO:0000256" key="12">
    <source>
        <dbReference type="ARBA" id="ARBA00023136"/>
    </source>
</evidence>
<feature type="region of interest" description="Disordered" evidence="16">
    <location>
        <begin position="1033"/>
        <end position="1067"/>
    </location>
</feature>
<dbReference type="GO" id="GO:0006897">
    <property type="term" value="P:endocytosis"/>
    <property type="evidence" value="ECO:0007669"/>
    <property type="project" value="UniProtKB-KW"/>
</dbReference>
<dbReference type="Gene3D" id="2.30.30.40">
    <property type="entry name" value="SH3 Domains"/>
    <property type="match status" value="3"/>
</dbReference>
<evidence type="ECO:0000256" key="4">
    <source>
        <dbReference type="ARBA" id="ARBA00007948"/>
    </source>
</evidence>
<keyword evidence="6 15" id="KW-0728">SH3 domain</keyword>
<comment type="subcellular location">
    <subcellularLocation>
        <location evidence="3">Cell membrane</location>
        <topology evidence="3">Peripheral membrane protein</topology>
        <orientation evidence="3">Cytoplasmic side</orientation>
    </subcellularLocation>
    <subcellularLocation>
        <location evidence="2">Cytoplasm</location>
        <location evidence="2">Cytoskeleton</location>
        <location evidence="2">Actin patch</location>
    </subcellularLocation>
    <subcellularLocation>
        <location evidence="1">Endosome membrane</location>
        <topology evidence="1">Peripheral membrane protein</topology>
        <orientation evidence="1">Cytoplasmic side</orientation>
    </subcellularLocation>
</comment>
<dbReference type="InterPro" id="IPR056996">
    <property type="entry name" value="PH_SLA1"/>
</dbReference>
<dbReference type="GO" id="GO:0043130">
    <property type="term" value="F:ubiquitin binding"/>
    <property type="evidence" value="ECO:0007669"/>
    <property type="project" value="InterPro"/>
</dbReference>
<dbReference type="GO" id="GO:0030674">
    <property type="term" value="F:protein-macromolecule adaptor activity"/>
    <property type="evidence" value="ECO:0007669"/>
    <property type="project" value="InterPro"/>
</dbReference>
<dbReference type="GeneID" id="54781547"/>
<dbReference type="Pfam" id="PF00018">
    <property type="entry name" value="SH3_1"/>
    <property type="match status" value="2"/>
</dbReference>
<evidence type="ECO:0000256" key="8">
    <source>
        <dbReference type="ARBA" id="ARBA00022490"/>
    </source>
</evidence>
<dbReference type="GO" id="GO:0005886">
    <property type="term" value="C:plasma membrane"/>
    <property type="evidence" value="ECO:0007669"/>
    <property type="project" value="UniProtKB-SubCell"/>
</dbReference>
<dbReference type="Gene3D" id="2.30.30.700">
    <property type="entry name" value="SLA1 homology domain 1"/>
    <property type="match status" value="1"/>
</dbReference>
<feature type="compositionally biased region" description="Low complexity" evidence="16">
    <location>
        <begin position="1097"/>
        <end position="1125"/>
    </location>
</feature>
<name>A0A642UNK4_DIURU</name>
<feature type="domain" description="SH3" evidence="17">
    <location>
        <begin position="4"/>
        <end position="74"/>
    </location>
</feature>
<evidence type="ECO:0000256" key="2">
    <source>
        <dbReference type="ARBA" id="ARBA00004134"/>
    </source>
</evidence>
<evidence type="ECO:0000256" key="14">
    <source>
        <dbReference type="ARBA" id="ARBA00023212"/>
    </source>
</evidence>
<feature type="compositionally biased region" description="Basic and acidic residues" evidence="16">
    <location>
        <begin position="462"/>
        <end position="489"/>
    </location>
</feature>
<feature type="compositionally biased region" description="Low complexity" evidence="16">
    <location>
        <begin position="1049"/>
        <end position="1067"/>
    </location>
</feature>
<keyword evidence="14" id="KW-0206">Cytoskeleton</keyword>
<proteinExistence type="inferred from homology"/>
<evidence type="ECO:0000256" key="6">
    <source>
        <dbReference type="ARBA" id="ARBA00022443"/>
    </source>
</evidence>
<evidence type="ECO:0000256" key="13">
    <source>
        <dbReference type="ARBA" id="ARBA00023203"/>
    </source>
</evidence>
<dbReference type="GO" id="GO:0010008">
    <property type="term" value="C:endosome membrane"/>
    <property type="evidence" value="ECO:0007669"/>
    <property type="project" value="UniProtKB-SubCell"/>
</dbReference>
<feature type="region of interest" description="Disordered" evidence="16">
    <location>
        <begin position="164"/>
        <end position="255"/>
    </location>
</feature>
<evidence type="ECO:0000256" key="5">
    <source>
        <dbReference type="ARBA" id="ARBA00020357"/>
    </source>
</evidence>
<evidence type="ECO:0000256" key="3">
    <source>
        <dbReference type="ARBA" id="ARBA00004413"/>
    </source>
</evidence>
<sequence>MSSLYIGVYKAVYDYAAQAPEELSINEGDLLYLLETSDIDEWWKVKRRVVATGNEEVDEPEGLVPSNYIEPAGVMKQCVALYDYTKQTDEELSFKENDRFNIYDDADPDWLLAGDLAGKAYGFLPSNYVKMADGLFNSSQSELPPLPGSAAPAPSAPQVAAVNASALPPPPMHPSQTPLSQFQPPPLHISRDATPAADPTPSSSQPPAQQSPLQTNGDDEAPPPMPSRPRSNTANTQQSMPSSVDDNTAADHTYDGDSFTWYIDEIDGRKKRSVALTVGPGFVRLKPNQKKLSKLRGGTSTLDNEWQIRDLINYSQEKKHVFFEFKNPKASIELHAGSKDVAEAIMSVLGDFKGADSACGLREVAKASQTSTNAQNRKIGKLMYDFVSQGKDELGAKEGEEVYIINDVKSKEWWMCESVNSGRQGVIPSSYLEVVGTSNLDSLTNGARKRNESSSKKKRHRDRGERDRIRERDRRERERGPSHREDDKSMPNYHRVRTWIDSSGSFKVEAEFLGCVDGKVHLHKTNGVKIAVSASKLSVEDLEYVEKVTGTSLESYKEEVIRANEKRDRALRRKSSSGGHNRPSSTAAINDIPPPQPQRPNHRGPSTNSAPGESDYDWFEFFLSCGVDIGNCQRYALNFSKERMDENVLEDISPQLLRTLGLREGDIIRVMKHLDQKYGRKHTMGDAGAASTSGGLFTEAGGALKNNSSTSDIPRVDGAALPSPNKAQPINNAPPPQAQAPRPENDDAWVVKPAARSSQEDLLSKQTTVPQPQTPQYTGSLQDLVNIKPHDPKVPPPNQNQAPAAPALVPKQPPPRPTAALPNFEPVSAQKTGQLVPVTTGGLLPAQPTGFLPIQPTGFMPIQPTGGQSYVLLPVVTGPALQKTGGAGMPTTTFGGPSIVPLQTGTLTMPATSFGGSAPSLAPSQPTGGMPQTSFGAAVPQQKTGPLSAATTGGIGNAFVPQSTFGKQITGGFMAQPQQQLPPQTSFGANPTTNFPQQMNQMTNMFGQTNLGQPQPQLGQQPTNMFGLPQQPTQPALQPQFGQQSTSFGGLPQTQPQQPQFGGLPQTQPQFGQMPQPSFGAMPQAQPQFGGMPQPQFGGAQPQFGGAQPQFGGAQPQFGGQAPPMTSFGQAPVAPQPVSSFGQQPAQFEGFGQLQSQPTGLGFGNSPLSAQQTGKSQANLAAATPDNPFGFMH</sequence>
<dbReference type="InterPro" id="IPR013761">
    <property type="entry name" value="SAM/pointed_sf"/>
</dbReference>
<keyword evidence="10" id="KW-0677">Repeat</keyword>
<dbReference type="Pfam" id="PF14604">
    <property type="entry name" value="SH3_9"/>
    <property type="match status" value="1"/>
</dbReference>
<comment type="similarity">
    <text evidence="4">Belongs to the SLA1 family.</text>
</comment>
<feature type="region of interest" description="Disordered" evidence="16">
    <location>
        <begin position="442"/>
        <end position="490"/>
    </location>
</feature>
<dbReference type="GO" id="GO:0042802">
    <property type="term" value="F:identical protein binding"/>
    <property type="evidence" value="ECO:0007669"/>
    <property type="project" value="InterPro"/>
</dbReference>
<feature type="compositionally biased region" description="Polar residues" evidence="16">
    <location>
        <begin position="1137"/>
        <end position="1146"/>
    </location>
</feature>
<dbReference type="VEuPathDB" id="FungiDB:DIURU_002896"/>